<dbReference type="Proteomes" id="UP000245884">
    <property type="component" value="Unassembled WGS sequence"/>
</dbReference>
<feature type="compositionally biased region" description="Low complexity" evidence="2">
    <location>
        <begin position="1"/>
        <end position="14"/>
    </location>
</feature>
<name>A0A316UW71_9BASI</name>
<dbReference type="Pfam" id="PF19270">
    <property type="entry name" value="FBO_C"/>
    <property type="match status" value="1"/>
</dbReference>
<feature type="region of interest" description="Disordered" evidence="2">
    <location>
        <begin position="313"/>
        <end position="378"/>
    </location>
</feature>
<feature type="compositionally biased region" description="Low complexity" evidence="2">
    <location>
        <begin position="64"/>
        <end position="78"/>
    </location>
</feature>
<sequence>MSSPGGSTPSLTPSRAATPAVDSPSFASTPNRTATPATADDNDQLAQFRRQWREEVRNRTGVEPSTQAPSSSAQAGPSIPRRDVAEHDAGDEDDARPHSPSRTRHLLALAEEQERAERAEAANNESEGQRAKRRLPPRQMVGENAPAQGSAGTVSKMKAAVKAYATAVENERKGDLDEALFHYRKAFRLDTAADRLYERAYALLRHTDSDDNASVSTERQRDALLASPEVADMVRRATDFDDVRVAAIEKMQAKVKEAKEAKQQDARPGKDKEQKGMPKQPPTSPRRQTKEQQVEGVAALGQRDELAEIISKAATNEEVEGRDLSTISFTSPPPSISKGGGGQTGQDDLADKMQGASLEKDQEAVQEQETQPPPPIAKLPDEILAHICRCVVEPRGKRGARIRPPKVEVGDAAAARSASAAVKVPGAKPAPTPQAEPSSNIGINKPSQPIGVGIVLAGPDWQSLEMLARTCWKWRLTSRSRHLWAYIVAETYQEPQLPLPSHLSTPSAGVNPRLTFIHHPRLRLTGCYIAACHYSRQGLSVDNVWVRVVHLVEFYRSIRFLPDGRALTLLTTDQPRDTVGKMHAGNSDQGFAVGRWRVELPSRDTDDDDDQYGAADDEDILASLKSSRHRGDARVIIEDLRDRTRPKYSFQMILSLRSTSRGKWNKMEMLDYRSVNLETGEVVSIPNKHSRPFHFSAVRSFGV</sequence>
<dbReference type="GeneID" id="37027520"/>
<feature type="compositionally biased region" description="Basic and acidic residues" evidence="2">
    <location>
        <begin position="255"/>
        <end position="276"/>
    </location>
</feature>
<evidence type="ECO:0000256" key="2">
    <source>
        <dbReference type="SAM" id="MobiDB-lite"/>
    </source>
</evidence>
<dbReference type="GO" id="GO:0019005">
    <property type="term" value="C:SCF ubiquitin ligase complex"/>
    <property type="evidence" value="ECO:0007669"/>
    <property type="project" value="TreeGrafter"/>
</dbReference>
<dbReference type="EMBL" id="KZ819664">
    <property type="protein sequence ID" value="PWN29048.1"/>
    <property type="molecule type" value="Genomic_DNA"/>
</dbReference>
<dbReference type="PANTHER" id="PTHR12874:SF9">
    <property type="entry name" value="F-BOX ONLY PROTEIN 48"/>
    <property type="match status" value="1"/>
</dbReference>
<evidence type="ECO:0000259" key="3">
    <source>
        <dbReference type="Pfam" id="PF19270"/>
    </source>
</evidence>
<dbReference type="GO" id="GO:0031146">
    <property type="term" value="P:SCF-dependent proteasomal ubiquitin-dependent protein catabolic process"/>
    <property type="evidence" value="ECO:0007669"/>
    <property type="project" value="TreeGrafter"/>
</dbReference>
<evidence type="ECO:0000313" key="5">
    <source>
        <dbReference type="Proteomes" id="UP000245884"/>
    </source>
</evidence>
<evidence type="ECO:0000313" key="4">
    <source>
        <dbReference type="EMBL" id="PWN29048.1"/>
    </source>
</evidence>
<dbReference type="GO" id="GO:0005737">
    <property type="term" value="C:cytoplasm"/>
    <property type="evidence" value="ECO:0007669"/>
    <property type="project" value="TreeGrafter"/>
</dbReference>
<accession>A0A316UW71</accession>
<feature type="domain" description="F-box protein Hrt3/FBXO9 C-terminal" evidence="3">
    <location>
        <begin position="515"/>
        <end position="685"/>
    </location>
</feature>
<protein>
    <recommendedName>
        <fullName evidence="3">F-box protein Hrt3/FBXO9 C-terminal domain-containing protein</fullName>
    </recommendedName>
</protein>
<dbReference type="RefSeq" id="XP_025363660.1">
    <property type="nucleotide sequence ID" value="XM_025505697.1"/>
</dbReference>
<feature type="region of interest" description="Disordered" evidence="2">
    <location>
        <begin position="1"/>
        <end position="155"/>
    </location>
</feature>
<dbReference type="AlphaFoldDB" id="A0A316UW71"/>
<dbReference type="STRING" id="1569628.A0A316UW71"/>
<feature type="region of interest" description="Disordered" evidence="2">
    <location>
        <begin position="255"/>
        <end position="300"/>
    </location>
</feature>
<gene>
    <name evidence="4" type="ORF">BDZ90DRAFT_231049</name>
</gene>
<keyword evidence="5" id="KW-1185">Reference proteome</keyword>
<feature type="compositionally biased region" description="Polar residues" evidence="2">
    <location>
        <begin position="25"/>
        <end position="36"/>
    </location>
</feature>
<keyword evidence="1" id="KW-0833">Ubl conjugation pathway</keyword>
<evidence type="ECO:0000256" key="1">
    <source>
        <dbReference type="ARBA" id="ARBA00022786"/>
    </source>
</evidence>
<feature type="region of interest" description="Disordered" evidence="2">
    <location>
        <begin position="422"/>
        <end position="443"/>
    </location>
</feature>
<organism evidence="4 5">
    <name type="scientific">Jaminaea rosea</name>
    <dbReference type="NCBI Taxonomy" id="1569628"/>
    <lineage>
        <taxon>Eukaryota</taxon>
        <taxon>Fungi</taxon>
        <taxon>Dikarya</taxon>
        <taxon>Basidiomycota</taxon>
        <taxon>Ustilaginomycotina</taxon>
        <taxon>Exobasidiomycetes</taxon>
        <taxon>Microstromatales</taxon>
        <taxon>Microstromatales incertae sedis</taxon>
        <taxon>Jaminaea</taxon>
    </lineage>
</organism>
<feature type="compositionally biased region" description="Basic and acidic residues" evidence="2">
    <location>
        <begin position="51"/>
        <end position="60"/>
    </location>
</feature>
<proteinExistence type="predicted"/>
<reference evidence="4 5" key="1">
    <citation type="journal article" date="2018" name="Mol. Biol. Evol.">
        <title>Broad Genomic Sampling Reveals a Smut Pathogenic Ancestry of the Fungal Clade Ustilaginomycotina.</title>
        <authorList>
            <person name="Kijpornyongpan T."/>
            <person name="Mondo S.J."/>
            <person name="Barry K."/>
            <person name="Sandor L."/>
            <person name="Lee J."/>
            <person name="Lipzen A."/>
            <person name="Pangilinan J."/>
            <person name="LaButti K."/>
            <person name="Hainaut M."/>
            <person name="Henrissat B."/>
            <person name="Grigoriev I.V."/>
            <person name="Spatafora J.W."/>
            <person name="Aime M.C."/>
        </authorList>
    </citation>
    <scope>NUCLEOTIDE SEQUENCE [LARGE SCALE GENOMIC DNA]</scope>
    <source>
        <strain evidence="4 5">MCA 5214</strain>
    </source>
</reference>
<dbReference type="InterPro" id="IPR045464">
    <property type="entry name" value="Hrt3/FBXO9_C"/>
</dbReference>
<dbReference type="PANTHER" id="PTHR12874">
    <property type="entry name" value="F-BOX ONLY PROTEIN 48-RELATED"/>
    <property type="match status" value="1"/>
</dbReference>
<dbReference type="OrthoDB" id="2117972at2759"/>